<evidence type="ECO:0000313" key="3">
    <source>
        <dbReference type="RefSeq" id="XP_016498696.1"/>
    </source>
</evidence>
<evidence type="ECO:0000313" key="9">
    <source>
        <dbReference type="RefSeq" id="XP_016498703.1"/>
    </source>
</evidence>
<evidence type="ECO:0000313" key="7">
    <source>
        <dbReference type="RefSeq" id="XP_016498701.1"/>
    </source>
</evidence>
<evidence type="ECO:0000259" key="1">
    <source>
        <dbReference type="Pfam" id="PF14214"/>
    </source>
</evidence>
<proteinExistence type="predicted"/>
<evidence type="ECO:0000313" key="4">
    <source>
        <dbReference type="RefSeq" id="XP_016498698.1"/>
    </source>
</evidence>
<evidence type="ECO:0000313" key="5">
    <source>
        <dbReference type="RefSeq" id="XP_016498699.1"/>
    </source>
</evidence>
<dbReference type="RefSeq" id="XP_016498700.1">
    <property type="nucleotide sequence ID" value="XM_016643214.1"/>
</dbReference>
<reference evidence="2 3" key="1">
    <citation type="submission" date="2025-04" db="UniProtKB">
        <authorList>
            <consortium name="RefSeq"/>
        </authorList>
    </citation>
    <scope>IDENTIFICATION</scope>
</reference>
<accession>A0A1S4CC32</accession>
<feature type="domain" description="Helitron helicase-like" evidence="1">
    <location>
        <begin position="2"/>
        <end position="39"/>
    </location>
</feature>
<dbReference type="RefSeq" id="XP_016498702.1">
    <property type="nucleotide sequence ID" value="XM_016643216.1"/>
</dbReference>
<dbReference type="OrthoDB" id="1930928at2759"/>
<dbReference type="InterPro" id="IPR025476">
    <property type="entry name" value="Helitron_helicase-like"/>
</dbReference>
<evidence type="ECO:0000313" key="2">
    <source>
        <dbReference type="RefSeq" id="XP_016498695.1"/>
    </source>
</evidence>
<sequence length="361" mass="42612">MVEEMKTNILKRNIFGRVAAFMYTIEFQKHGVPHAHFLIILDNKYKLLAPEAYDKIICTELPDRDTNDYLYTLVTKHMMHGPCGNLNPICPCTEKKGYCKFEYPKEFTDHTSKGKDRYPIYQRRNTCKVVTIRGQLLDNSCVVPYNPYLLSKFNCHINVEVCSDIKVVKYIYKYIFKGHDKIAFFVHADDPNIEIDEIKQYQSARWISPPEATWRLFGFPISEISPAIYHLQVYLEGQQFVSFKTTHTINAIVSNPMIRKTMLTEFFLMNRENKDAKNLKLLYKEFPKYFVWSKQYRMWTRRQRGTVIGRIVICHLTEGERYYLRLLLMNNRGPKSYQHLLIVNGVCCSTFREAEEKKGLL</sequence>
<dbReference type="RefSeq" id="XP_016498704.1">
    <property type="nucleotide sequence ID" value="XM_016643218.1"/>
</dbReference>
<dbReference type="RefSeq" id="XP_016498701.1">
    <property type="nucleotide sequence ID" value="XM_016643215.1"/>
</dbReference>
<gene>
    <name evidence="2 3 4 5 6 7 8 9 10 11 12 13" type="primary">LOC107817404</name>
</gene>
<dbReference type="RefSeq" id="XP_016498699.1">
    <property type="nucleotide sequence ID" value="XM_016643213.1"/>
</dbReference>
<dbReference type="PANTHER" id="PTHR10492">
    <property type="match status" value="1"/>
</dbReference>
<dbReference type="RefSeq" id="XP_016498695.1">
    <property type="nucleotide sequence ID" value="XM_016643209.1"/>
</dbReference>
<dbReference type="AlphaFoldDB" id="A0A1S4CC32"/>
<dbReference type="RefSeq" id="XP_016498706.1">
    <property type="nucleotide sequence ID" value="XM_016643220.1"/>
</dbReference>
<protein>
    <submittedName>
        <fullName evidence="2 3">Uncharacterized protein isoform X1</fullName>
    </submittedName>
</protein>
<dbReference type="STRING" id="4097.A0A1S4CC32"/>
<dbReference type="RefSeq" id="XP_016498705.1">
    <property type="nucleotide sequence ID" value="XM_016643219.1"/>
</dbReference>
<dbReference type="RefSeq" id="XP_016498707.1">
    <property type="nucleotide sequence ID" value="XM_016643221.1"/>
</dbReference>
<name>A0A1S4CC32_TOBAC</name>
<dbReference type="RefSeq" id="XP_016498698.1">
    <property type="nucleotide sequence ID" value="XM_016643212.1"/>
</dbReference>
<dbReference type="OMA" id="PFIESTS"/>
<dbReference type="KEGG" id="nta:107817404"/>
<evidence type="ECO:0000313" key="13">
    <source>
        <dbReference type="RefSeq" id="XP_016498707.1"/>
    </source>
</evidence>
<evidence type="ECO:0000313" key="10">
    <source>
        <dbReference type="RefSeq" id="XP_016498704.1"/>
    </source>
</evidence>
<dbReference type="RefSeq" id="XP_016498696.1">
    <property type="nucleotide sequence ID" value="XM_016643210.1"/>
</dbReference>
<evidence type="ECO:0000313" key="8">
    <source>
        <dbReference type="RefSeq" id="XP_016498702.1"/>
    </source>
</evidence>
<evidence type="ECO:0000313" key="6">
    <source>
        <dbReference type="RefSeq" id="XP_016498700.1"/>
    </source>
</evidence>
<evidence type="ECO:0000313" key="11">
    <source>
        <dbReference type="RefSeq" id="XP_016498705.1"/>
    </source>
</evidence>
<organism evidence="9">
    <name type="scientific">Nicotiana tabacum</name>
    <name type="common">Common tobacco</name>
    <dbReference type="NCBI Taxonomy" id="4097"/>
    <lineage>
        <taxon>Eukaryota</taxon>
        <taxon>Viridiplantae</taxon>
        <taxon>Streptophyta</taxon>
        <taxon>Embryophyta</taxon>
        <taxon>Tracheophyta</taxon>
        <taxon>Spermatophyta</taxon>
        <taxon>Magnoliopsida</taxon>
        <taxon>eudicotyledons</taxon>
        <taxon>Gunneridae</taxon>
        <taxon>Pentapetalae</taxon>
        <taxon>asterids</taxon>
        <taxon>lamiids</taxon>
        <taxon>Solanales</taxon>
        <taxon>Solanaceae</taxon>
        <taxon>Nicotianoideae</taxon>
        <taxon>Nicotianeae</taxon>
        <taxon>Nicotiana</taxon>
    </lineage>
</organism>
<dbReference type="PaxDb" id="4097-A0A1S4CC32"/>
<evidence type="ECO:0000313" key="12">
    <source>
        <dbReference type="RefSeq" id="XP_016498706.1"/>
    </source>
</evidence>
<dbReference type="Pfam" id="PF14214">
    <property type="entry name" value="Helitron_like_N"/>
    <property type="match status" value="1"/>
</dbReference>
<dbReference type="RefSeq" id="XP_016498703.1">
    <property type="nucleotide sequence ID" value="XM_016643217.1"/>
</dbReference>
<dbReference type="PANTHER" id="PTHR10492:SF100">
    <property type="entry name" value="ATP-DEPENDENT DNA HELICASE"/>
    <property type="match status" value="1"/>
</dbReference>